<name>A0A2I2GGJ3_9EURO</name>
<dbReference type="RefSeq" id="XP_024707310.1">
    <property type="nucleotide sequence ID" value="XM_024855451.1"/>
</dbReference>
<dbReference type="AlphaFoldDB" id="A0A2I2GGJ3"/>
<dbReference type="VEuPathDB" id="FungiDB:P170DRAFT_95310"/>
<evidence type="ECO:0000313" key="2">
    <source>
        <dbReference type="Proteomes" id="UP000234275"/>
    </source>
</evidence>
<sequence>MKSWSSSLSLKRYMSRPLSPLGQYSPTTVRFGAKALGTFRLGVKYGVVIDQRALQTVPLSSVAHLRWTLHDESILDTDRYHVMKMPYLKSHPSLVNTLASALTTYGILNVIRPHSSLKIYCTIARANLYHKPPYSFRRRAHSSTTWATPAAIGTIPSVGRPMP</sequence>
<protein>
    <submittedName>
        <fullName evidence="1">Uncharacterized protein</fullName>
    </submittedName>
</protein>
<dbReference type="GeneID" id="36563158"/>
<gene>
    <name evidence="1" type="ORF">P170DRAFT_95310</name>
</gene>
<evidence type="ECO:0000313" key="1">
    <source>
        <dbReference type="EMBL" id="PLB52008.1"/>
    </source>
</evidence>
<proteinExistence type="predicted"/>
<dbReference type="EMBL" id="MSFO01000002">
    <property type="protein sequence ID" value="PLB52008.1"/>
    <property type="molecule type" value="Genomic_DNA"/>
</dbReference>
<reference evidence="1 2" key="1">
    <citation type="submission" date="2016-12" db="EMBL/GenBank/DDBJ databases">
        <title>The genomes of Aspergillus section Nigri reveals drivers in fungal speciation.</title>
        <authorList>
            <consortium name="DOE Joint Genome Institute"/>
            <person name="Vesth T.C."/>
            <person name="Nybo J."/>
            <person name="Theobald S."/>
            <person name="Brandl J."/>
            <person name="Frisvad J.C."/>
            <person name="Nielsen K.F."/>
            <person name="Lyhne E.K."/>
            <person name="Kogle M.E."/>
            <person name="Kuo A."/>
            <person name="Riley R."/>
            <person name="Clum A."/>
            <person name="Nolan M."/>
            <person name="Lipzen A."/>
            <person name="Salamov A."/>
            <person name="Henrissat B."/>
            <person name="Wiebenga A."/>
            <person name="De Vries R.P."/>
            <person name="Grigoriev I.V."/>
            <person name="Mortensen U.H."/>
            <person name="Andersen M.R."/>
            <person name="Baker S.E."/>
        </authorList>
    </citation>
    <scope>NUCLEOTIDE SEQUENCE [LARGE SCALE GENOMIC DNA]</scope>
    <source>
        <strain evidence="1 2">IBT 23096</strain>
    </source>
</reference>
<comment type="caution">
    <text evidence="1">The sequence shown here is derived from an EMBL/GenBank/DDBJ whole genome shotgun (WGS) entry which is preliminary data.</text>
</comment>
<organism evidence="1 2">
    <name type="scientific">Aspergillus steynii IBT 23096</name>
    <dbReference type="NCBI Taxonomy" id="1392250"/>
    <lineage>
        <taxon>Eukaryota</taxon>
        <taxon>Fungi</taxon>
        <taxon>Dikarya</taxon>
        <taxon>Ascomycota</taxon>
        <taxon>Pezizomycotina</taxon>
        <taxon>Eurotiomycetes</taxon>
        <taxon>Eurotiomycetidae</taxon>
        <taxon>Eurotiales</taxon>
        <taxon>Aspergillaceae</taxon>
        <taxon>Aspergillus</taxon>
        <taxon>Aspergillus subgen. Circumdati</taxon>
    </lineage>
</organism>
<accession>A0A2I2GGJ3</accession>
<keyword evidence="2" id="KW-1185">Reference proteome</keyword>
<dbReference type="Proteomes" id="UP000234275">
    <property type="component" value="Unassembled WGS sequence"/>
</dbReference>